<dbReference type="InterPro" id="IPR020843">
    <property type="entry name" value="ER"/>
</dbReference>
<dbReference type="SMART" id="SM00829">
    <property type="entry name" value="PKS_ER"/>
    <property type="match status" value="1"/>
</dbReference>
<protein>
    <recommendedName>
        <fullName evidence="2">Enoyl reductase (ER) domain-containing protein</fullName>
    </recommendedName>
</protein>
<dbReference type="SUPFAM" id="SSF51735">
    <property type="entry name" value="NAD(P)-binding Rossmann-fold domains"/>
    <property type="match status" value="1"/>
</dbReference>
<dbReference type="CDD" id="cd05288">
    <property type="entry name" value="PGDH"/>
    <property type="match status" value="1"/>
</dbReference>
<organism evidence="3 4">
    <name type="scientific">Clathrus columnatus</name>
    <dbReference type="NCBI Taxonomy" id="1419009"/>
    <lineage>
        <taxon>Eukaryota</taxon>
        <taxon>Fungi</taxon>
        <taxon>Dikarya</taxon>
        <taxon>Basidiomycota</taxon>
        <taxon>Agaricomycotina</taxon>
        <taxon>Agaricomycetes</taxon>
        <taxon>Phallomycetidae</taxon>
        <taxon>Phallales</taxon>
        <taxon>Clathraceae</taxon>
        <taxon>Clathrus</taxon>
    </lineage>
</organism>
<name>A0AAV5AKV5_9AGAM</name>
<dbReference type="InterPro" id="IPR036291">
    <property type="entry name" value="NAD(P)-bd_dom_sf"/>
</dbReference>
<dbReference type="InterPro" id="IPR045010">
    <property type="entry name" value="MDR_fam"/>
</dbReference>
<dbReference type="PANTHER" id="PTHR43205">
    <property type="entry name" value="PROSTAGLANDIN REDUCTASE"/>
    <property type="match status" value="1"/>
</dbReference>
<feature type="region of interest" description="Disordered" evidence="1">
    <location>
        <begin position="288"/>
        <end position="312"/>
    </location>
</feature>
<proteinExistence type="predicted"/>
<feature type="domain" description="Enoyl reductase (ER)" evidence="2">
    <location>
        <begin position="12"/>
        <end position="280"/>
    </location>
</feature>
<dbReference type="EMBL" id="BPWL01000010">
    <property type="protein sequence ID" value="GJJ15254.1"/>
    <property type="molecule type" value="Genomic_DNA"/>
</dbReference>
<dbReference type="PANTHER" id="PTHR43205:SF7">
    <property type="entry name" value="PROSTAGLANDIN REDUCTASE 1"/>
    <property type="match status" value="1"/>
</dbReference>
<dbReference type="InterPro" id="IPR013149">
    <property type="entry name" value="ADH-like_C"/>
</dbReference>
<dbReference type="GO" id="GO:0016628">
    <property type="term" value="F:oxidoreductase activity, acting on the CH-CH group of donors, NAD or NADP as acceptor"/>
    <property type="evidence" value="ECO:0007669"/>
    <property type="project" value="InterPro"/>
</dbReference>
<accession>A0AAV5AKV5</accession>
<comment type="caution">
    <text evidence="3">The sequence shown here is derived from an EMBL/GenBank/DDBJ whole genome shotgun (WGS) entry which is preliminary data.</text>
</comment>
<gene>
    <name evidence="3" type="ORF">Clacol_009530</name>
</gene>
<reference evidence="3" key="1">
    <citation type="submission" date="2021-10" db="EMBL/GenBank/DDBJ databases">
        <title>De novo Genome Assembly of Clathrus columnatus (Basidiomycota, Fungi) Using Illumina and Nanopore Sequence Data.</title>
        <authorList>
            <person name="Ogiso-Tanaka E."/>
            <person name="Itagaki H."/>
            <person name="Hosoya T."/>
            <person name="Hosaka K."/>
        </authorList>
    </citation>
    <scope>NUCLEOTIDE SEQUENCE</scope>
    <source>
        <strain evidence="3">MO-923</strain>
    </source>
</reference>
<dbReference type="AlphaFoldDB" id="A0AAV5AKV5"/>
<dbReference type="Gene3D" id="3.40.50.720">
    <property type="entry name" value="NAD(P)-binding Rossmann-like Domain"/>
    <property type="match status" value="1"/>
</dbReference>
<evidence type="ECO:0000313" key="4">
    <source>
        <dbReference type="Proteomes" id="UP001050691"/>
    </source>
</evidence>
<sequence>MPSGNIDYPKPGETTRVDKTEILNTEATLHDGGVLVKVIALSIDPYLRSRMHDPNTPFESYLWYNMDAEQAAQLRVIKNDEKLPWSTYLGVLGMPGQTAYIGWKQYSQAKKGETVFVTSAAGAVGSFVVQLAKAQGLTVIASAGSDDKVEFVQDIGADVGLENGIDIYWDNVGSEMVDAALQAMNNFGRIICCGAIASYNTPNRYGIKNMHQVVEKRLTFNGFIMNDLAKDYLPDFYKTYPRMVASGKIKHREQLYYGFDGAEQALADIQKGENIAKPVVMILDEEGSKASLPNGGTTGITSRDGTLSANES</sequence>
<dbReference type="Pfam" id="PF00107">
    <property type="entry name" value="ADH_zinc_N"/>
    <property type="match status" value="1"/>
</dbReference>
<feature type="compositionally biased region" description="Polar residues" evidence="1">
    <location>
        <begin position="299"/>
        <end position="312"/>
    </location>
</feature>
<dbReference type="SUPFAM" id="SSF50129">
    <property type="entry name" value="GroES-like"/>
    <property type="match status" value="1"/>
</dbReference>
<dbReference type="Proteomes" id="UP001050691">
    <property type="component" value="Unassembled WGS sequence"/>
</dbReference>
<evidence type="ECO:0000313" key="3">
    <source>
        <dbReference type="EMBL" id="GJJ15254.1"/>
    </source>
</evidence>
<evidence type="ECO:0000259" key="2">
    <source>
        <dbReference type="SMART" id="SM00829"/>
    </source>
</evidence>
<evidence type="ECO:0000256" key="1">
    <source>
        <dbReference type="SAM" id="MobiDB-lite"/>
    </source>
</evidence>
<dbReference type="Gene3D" id="3.90.180.10">
    <property type="entry name" value="Medium-chain alcohol dehydrogenases, catalytic domain"/>
    <property type="match status" value="2"/>
</dbReference>
<dbReference type="InterPro" id="IPR011032">
    <property type="entry name" value="GroES-like_sf"/>
</dbReference>
<keyword evidence="4" id="KW-1185">Reference proteome</keyword>